<protein>
    <recommendedName>
        <fullName evidence="2">Reverse transcriptase domain-containing protein</fullName>
    </recommendedName>
</protein>
<dbReference type="PANTHER" id="PTHR19446">
    <property type="entry name" value="REVERSE TRANSCRIPTASES"/>
    <property type="match status" value="1"/>
</dbReference>
<dbReference type="EMBL" id="QUTC01004958">
    <property type="protein sequence ID" value="RHY61203.1"/>
    <property type="molecule type" value="Genomic_DNA"/>
</dbReference>
<dbReference type="Proteomes" id="UP000265716">
    <property type="component" value="Unassembled WGS sequence"/>
</dbReference>
<evidence type="ECO:0000313" key="3">
    <source>
        <dbReference type="EMBL" id="RHY61203.1"/>
    </source>
</evidence>
<dbReference type="Pfam" id="PF00078">
    <property type="entry name" value="RVT_1"/>
    <property type="match status" value="1"/>
</dbReference>
<evidence type="ECO:0000256" key="1">
    <source>
        <dbReference type="SAM" id="MobiDB-lite"/>
    </source>
</evidence>
<feature type="compositionally biased region" description="Low complexity" evidence="1">
    <location>
        <begin position="530"/>
        <end position="540"/>
    </location>
</feature>
<feature type="compositionally biased region" description="Basic and acidic residues" evidence="1">
    <location>
        <begin position="548"/>
        <end position="560"/>
    </location>
</feature>
<feature type="compositionally biased region" description="Polar residues" evidence="1">
    <location>
        <begin position="205"/>
        <end position="227"/>
    </location>
</feature>
<evidence type="ECO:0000259" key="2">
    <source>
        <dbReference type="Pfam" id="PF00078"/>
    </source>
</evidence>
<comment type="caution">
    <text evidence="3">The sequence shown here is derived from an EMBL/GenBank/DDBJ whole genome shotgun (WGS) entry which is preliminary data.</text>
</comment>
<dbReference type="SUPFAM" id="SSF56672">
    <property type="entry name" value="DNA/RNA polymerases"/>
    <property type="match status" value="1"/>
</dbReference>
<evidence type="ECO:0000313" key="4">
    <source>
        <dbReference type="Proteomes" id="UP000265716"/>
    </source>
</evidence>
<dbReference type="VEuPathDB" id="FungiDB:H257_14275"/>
<name>A0A397DET5_APHAT</name>
<dbReference type="InterPro" id="IPR000477">
    <property type="entry name" value="RT_dom"/>
</dbReference>
<dbReference type="VEuPathDB" id="FungiDB:H257_04780"/>
<dbReference type="Gene3D" id="3.60.10.10">
    <property type="entry name" value="Endonuclease/exonuclease/phosphatase"/>
    <property type="match status" value="1"/>
</dbReference>
<feature type="region of interest" description="Disordered" evidence="1">
    <location>
        <begin position="196"/>
        <end position="238"/>
    </location>
</feature>
<dbReference type="VEuPathDB" id="FungiDB:H257_03297"/>
<dbReference type="VEuPathDB" id="FungiDB:H257_03296"/>
<reference evidence="3 4" key="1">
    <citation type="submission" date="2018-08" db="EMBL/GenBank/DDBJ databases">
        <title>Aphanomyces genome sequencing and annotation.</title>
        <authorList>
            <person name="Minardi D."/>
            <person name="Oidtmann B."/>
            <person name="Van Der Giezen M."/>
            <person name="Studholme D.J."/>
        </authorList>
    </citation>
    <scope>NUCLEOTIDE SEQUENCE [LARGE SCALE GENOMIC DNA]</scope>
    <source>
        <strain evidence="3 4">SA</strain>
    </source>
</reference>
<feature type="region of interest" description="Disordered" evidence="1">
    <location>
        <begin position="518"/>
        <end position="576"/>
    </location>
</feature>
<organism evidence="3 4">
    <name type="scientific">Aphanomyces astaci</name>
    <name type="common">Crayfish plague agent</name>
    <dbReference type="NCBI Taxonomy" id="112090"/>
    <lineage>
        <taxon>Eukaryota</taxon>
        <taxon>Sar</taxon>
        <taxon>Stramenopiles</taxon>
        <taxon>Oomycota</taxon>
        <taxon>Saprolegniomycetes</taxon>
        <taxon>Saprolegniales</taxon>
        <taxon>Verrucalvaceae</taxon>
        <taxon>Aphanomyces</taxon>
    </lineage>
</organism>
<feature type="domain" description="Reverse transcriptase" evidence="2">
    <location>
        <begin position="1390"/>
        <end position="1501"/>
    </location>
</feature>
<dbReference type="InterPro" id="IPR043502">
    <property type="entry name" value="DNA/RNA_pol_sf"/>
</dbReference>
<gene>
    <name evidence="3" type="ORF">DYB38_006254</name>
</gene>
<accession>A0A397DET5</accession>
<dbReference type="CDD" id="cd01650">
    <property type="entry name" value="RT_nLTR_like"/>
    <property type="match status" value="1"/>
</dbReference>
<sequence length="2080" mass="230357">MVQAIDALSPPTMGPGEMVSDDMEVEIHDLTSPRVDFADFRNHGFSRATAATAAAIRSAPMESVLSASSLSTGASEAVPGTMDVEMRDLVSPQVVSGGAAGSYSVAATTVTASTNNVSEHAMVPPTSGASETISSVANGPTLDLISASTATGVLRGSSLSIATAAAMTTGASTSKASVVAPSRPPTGSVAMVPGATEADTHDFGSPQTANRDFPPTRTSSGANGQTIESRHPVPPPATSPSLRLPGYCHLAPPSTDPWTAFAAKRVEATKASRAKDVGTYRPSMADLEPLLAKHAAGTLSFHDTLPIQKHDKREVVGWLHMATGNHTKAINEDAAMASLLHDNQSLVKGDTLVDVIKCEKDPQNHMLRWGIASETALRQLQGAMLKLRITTTSGKVKSTTFMTFQLTLPHALDGFFMDIPAGLHGLLEERLLFETLHRLEPRFLWGMYTSVSTTTGMAGSRYRLHFLGSEIPSTMLLDGRMVEEFIFRGRCLRVYGQGWFFRDKRLARLDLDAAAANITPATPSTPPAPSTTSPPASSAKPAKRQKTTTKDSNEWTDVRRKQPAVSTVPHAVHTHGRPWASPNAFAALHERWTFGHAVHRATHSGVSFETIIPEPTPLASAPVHSTTGEYVTCPKPLKGKISHVEVPLDDLIAELHSLETKSSAAVLNHAPVVEAAVLGSDVSLATLVNSGRVDSICTFMGRHPEDFGIQLHRLFADDRPTFELLIRQRLLHRWLRATWGGSASFDQLYTKSFGHKMTRDSVVELFRALQHSDTLEPIVTATDDGDELSLSRVDLELVVALAEVLVAAHSPLYFSSDAAVVLTTGTATEAIPTHRGNRSLSAATMLAVLMTTHMGEELWRIMDTMFDGDDDMSRVLAHLADIYESEYVDLASIGNVCWDQKSGHIVVSTEPSADSAVAMATSTMTPGVGVGTYTLYTNDLRATTDAPDHRRHCGVASFFHKAMPGYGSLAHLAQYDVPGRYLLARTEWSGLPWLTSLGVVDVWRQLHPHTKLYSGPGRVNRLDYLFVSEELSSQLNPTAKYGPNAYGGDHLTHTVTLSESPTTATKGYWRLPRELLADPNIRQAITMEATTLLDRMRADADLNHGAMWYGWLKRMRRQLIKCHRLHTESTKAHLQHLYLRLAATKRAMESHGDHDILMADVVAAQLAYDTAKAEHCQYARDRQFDFHANSNERGTSHFFRRPLGTKVPINYVTVDGSMVSDEPTVQSTFTSHWRSIMTAPRDDARPDNDRRRAVLEALTKRLDMADRESLDQPITASELCDAMKTMNPAKSPGPDGWSAGFFQVAPEVFSELLLLVFNYQLTHHGSLLPHQRRSAITLLHKSGDRGLPGNYRPISLMPVEVKVLSRAMAFRLAQYAPQLIHPTQAGFVPGCPLSCLLFVLYLEPLGDMLRSHPHLGISLPHGESITSIYFADDSTLLSKDLPSAVEQLGIVEEFCAVSGARLNQSKCQTLVLNGNLDPADTDGGGLLNIVPTGQPVKYLGLLFGHNLPADYQLNLLNERFMACFQQWGCRARTLQGRRLLANTVMLSLLWHVTMALPVPPAMVQRWQAMLSRYILGRKTVPTDRYRPLLPTTLHYDHKLGLGLPHVASRIRSQRLQLLQRAMTQSTADRPLWQPLVLRQFERSMGQLYRASNPYDFLLYHPHPSSKWLMLWEVHPLWIDVWSQWSATPINLRMQLPLTPATTMHLPVWLTTYEPTMANGMCAASVVHSSPTRRWCKHGAANRLRCLADVVAVHGRWPTRPEFMVMMSQGNPAAPVEINRDGHMHWATVHRSGMIYNHLTRMHTQVQGLHQLPPNTVPVPESTRHPFYGMVKDTPTPFELWPRPMVVALAYHAPASEVSHPMTSTTRTTTALIQSYVRRVRRTCRLPPPLHGDVWLRLLFRMLPVNCRFAYLQVERPDAICCTYGCGQVETQHHAFHACPRIHPVWSFHRDAWRPFGAPFTWSTISDLDLFTVNSRGDRHKDAVKTLWILLTASTLNLIWTQHNKVQYEDANPLPLPQWFELSFLGWMTSVRRWLRLQDHDCAIRTSALYVLHTLRGQANYRRLWEQHPNSLLLAPSAATN</sequence>
<dbReference type="InterPro" id="IPR036691">
    <property type="entry name" value="Endo/exonu/phosph_ase_sf"/>
</dbReference>
<proteinExistence type="predicted"/>